<dbReference type="EMBL" id="CP102517">
    <property type="protein sequence ID" value="UUY52767.1"/>
    <property type="molecule type" value="Genomic_DNA"/>
</dbReference>
<protein>
    <submittedName>
        <fullName evidence="2">GNAT family N-acetyltransferase</fullName>
    </submittedName>
</protein>
<geneLocation type="plasmid" evidence="2 3">
    <name>pshk1</name>
</geneLocation>
<dbReference type="CDD" id="cd04301">
    <property type="entry name" value="NAT_SF"/>
    <property type="match status" value="1"/>
</dbReference>
<accession>A0ABY5Q8I6</accession>
<dbReference type="Pfam" id="PF00583">
    <property type="entry name" value="Acetyltransf_1"/>
    <property type="match status" value="1"/>
</dbReference>
<dbReference type="Gene3D" id="3.40.630.30">
    <property type="match status" value="1"/>
</dbReference>
<feature type="domain" description="N-acetyltransferase" evidence="1">
    <location>
        <begin position="1"/>
        <end position="176"/>
    </location>
</feature>
<evidence type="ECO:0000313" key="3">
    <source>
        <dbReference type="Proteomes" id="UP001057738"/>
    </source>
</evidence>
<evidence type="ECO:0000313" key="2">
    <source>
        <dbReference type="EMBL" id="UUY52767.1"/>
    </source>
</evidence>
<gene>
    <name evidence="2" type="ORF">NRK68_36545</name>
</gene>
<dbReference type="RefSeq" id="WP_257858466.1">
    <property type="nucleotide sequence ID" value="NZ_CP102517.1"/>
</dbReference>
<sequence>MEYITVTDTVSAGRELDDLAPVYEAVFAEPPYNEGPRDVAEFLERYQREHKTPGFRLVLARNGGELAGFAYGLPLASTTGWWSGFLDTDLPEEFIREDGRRTFVVMELAVLADRRGRGVGRALHTALLDGVTAERVTLTVRPEAPAAAWYEHLGYQLVGLTQPWDGAPVYRSVIKPLRR</sequence>
<proteinExistence type="predicted"/>
<evidence type="ECO:0000259" key="1">
    <source>
        <dbReference type="PROSITE" id="PS51186"/>
    </source>
</evidence>
<keyword evidence="2" id="KW-0614">Plasmid</keyword>
<reference evidence="2" key="1">
    <citation type="submission" date="2022-08" db="EMBL/GenBank/DDBJ databases">
        <authorList>
            <person name="Tian L."/>
        </authorList>
    </citation>
    <scope>NUCLEOTIDE SEQUENCE</scope>
    <source>
        <strain evidence="2">CM253</strain>
        <plasmid evidence="2">pshk1</plasmid>
    </source>
</reference>
<dbReference type="Proteomes" id="UP001057738">
    <property type="component" value="Plasmid pshk1"/>
</dbReference>
<dbReference type="PROSITE" id="PS51186">
    <property type="entry name" value="GNAT"/>
    <property type="match status" value="1"/>
</dbReference>
<organism evidence="2 3">
    <name type="scientific">Streptomyces yangpuensis</name>
    <dbReference type="NCBI Taxonomy" id="1648182"/>
    <lineage>
        <taxon>Bacteria</taxon>
        <taxon>Bacillati</taxon>
        <taxon>Actinomycetota</taxon>
        <taxon>Actinomycetes</taxon>
        <taxon>Kitasatosporales</taxon>
        <taxon>Streptomycetaceae</taxon>
        <taxon>Streptomyces</taxon>
    </lineage>
</organism>
<dbReference type="GeneID" id="95579048"/>
<keyword evidence="3" id="KW-1185">Reference proteome</keyword>
<dbReference type="SUPFAM" id="SSF55729">
    <property type="entry name" value="Acyl-CoA N-acyltransferases (Nat)"/>
    <property type="match status" value="1"/>
</dbReference>
<name>A0ABY5Q8I6_9ACTN</name>
<dbReference type="InterPro" id="IPR000182">
    <property type="entry name" value="GNAT_dom"/>
</dbReference>
<dbReference type="InterPro" id="IPR016181">
    <property type="entry name" value="Acyl_CoA_acyltransferase"/>
</dbReference>